<protein>
    <submittedName>
        <fullName evidence="1">Uncharacterized protein</fullName>
    </submittedName>
</protein>
<keyword evidence="2" id="KW-1185">Reference proteome</keyword>
<dbReference type="Proteomes" id="UP001145114">
    <property type="component" value="Unassembled WGS sequence"/>
</dbReference>
<dbReference type="EMBL" id="JAMZIH010007344">
    <property type="protein sequence ID" value="KAJ1673128.1"/>
    <property type="molecule type" value="Genomic_DNA"/>
</dbReference>
<feature type="non-terminal residue" evidence="1">
    <location>
        <position position="1"/>
    </location>
</feature>
<gene>
    <name evidence="1" type="ORF">EV182_005834</name>
</gene>
<organism evidence="1 2">
    <name type="scientific">Spiromyces aspiralis</name>
    <dbReference type="NCBI Taxonomy" id="68401"/>
    <lineage>
        <taxon>Eukaryota</taxon>
        <taxon>Fungi</taxon>
        <taxon>Fungi incertae sedis</taxon>
        <taxon>Zoopagomycota</taxon>
        <taxon>Kickxellomycotina</taxon>
        <taxon>Kickxellomycetes</taxon>
        <taxon>Kickxellales</taxon>
        <taxon>Kickxellaceae</taxon>
        <taxon>Spiromyces</taxon>
    </lineage>
</organism>
<reference evidence="1" key="1">
    <citation type="submission" date="2022-06" db="EMBL/GenBank/DDBJ databases">
        <title>Phylogenomic reconstructions and comparative analyses of Kickxellomycotina fungi.</title>
        <authorList>
            <person name="Reynolds N.K."/>
            <person name="Stajich J.E."/>
            <person name="Barry K."/>
            <person name="Grigoriev I.V."/>
            <person name="Crous P."/>
            <person name="Smith M.E."/>
        </authorList>
    </citation>
    <scope>NUCLEOTIDE SEQUENCE</scope>
    <source>
        <strain evidence="1">RSA 2271</strain>
    </source>
</reference>
<name>A0ACC1HBQ2_9FUNG</name>
<proteinExistence type="predicted"/>
<evidence type="ECO:0000313" key="1">
    <source>
        <dbReference type="EMBL" id="KAJ1673128.1"/>
    </source>
</evidence>
<comment type="caution">
    <text evidence="1">The sequence shown here is derived from an EMBL/GenBank/DDBJ whole genome shotgun (WGS) entry which is preliminary data.</text>
</comment>
<evidence type="ECO:0000313" key="2">
    <source>
        <dbReference type="Proteomes" id="UP001145114"/>
    </source>
</evidence>
<sequence length="113" mass="11543">GSSGQNGGPKYTVSDNYGNGGLSSSNNQDSKAYYTTVNEETPIGRNASPAISASSINSSIQVQKPTPVVPPNSEQSYETGGSPSYSASNHDDNDGNSDGCTHGVMECSGSGFQ</sequence>
<feature type="non-terminal residue" evidence="1">
    <location>
        <position position="113"/>
    </location>
</feature>
<accession>A0ACC1HBQ2</accession>